<sequence length="99" mass="10867">FPSEDLDVQEFSTVCFNEFVKVARGRATPTQIANLPHCGWDIVAALKLQREQREDADLNAPVPVLSVSGESYSLQCLRLFEKAVTVPGKSSIEVDGFSP</sequence>
<dbReference type="EMBL" id="BTSX01000002">
    <property type="protein sequence ID" value="GMS82331.1"/>
    <property type="molecule type" value="Genomic_DNA"/>
</dbReference>
<organism evidence="1 2">
    <name type="scientific">Pristionchus entomophagus</name>
    <dbReference type="NCBI Taxonomy" id="358040"/>
    <lineage>
        <taxon>Eukaryota</taxon>
        <taxon>Metazoa</taxon>
        <taxon>Ecdysozoa</taxon>
        <taxon>Nematoda</taxon>
        <taxon>Chromadorea</taxon>
        <taxon>Rhabditida</taxon>
        <taxon>Rhabditina</taxon>
        <taxon>Diplogasteromorpha</taxon>
        <taxon>Diplogasteroidea</taxon>
        <taxon>Neodiplogasteridae</taxon>
        <taxon>Pristionchus</taxon>
    </lineage>
</organism>
<dbReference type="Proteomes" id="UP001432027">
    <property type="component" value="Unassembled WGS sequence"/>
</dbReference>
<proteinExistence type="predicted"/>
<evidence type="ECO:0000313" key="1">
    <source>
        <dbReference type="EMBL" id="GMS82331.1"/>
    </source>
</evidence>
<keyword evidence="2" id="KW-1185">Reference proteome</keyword>
<gene>
    <name evidence="1" type="ORF">PENTCL1PPCAC_4506</name>
</gene>
<name>A0AAV5SG43_9BILA</name>
<dbReference type="AlphaFoldDB" id="A0AAV5SG43"/>
<evidence type="ECO:0000313" key="2">
    <source>
        <dbReference type="Proteomes" id="UP001432027"/>
    </source>
</evidence>
<comment type="caution">
    <text evidence="1">The sequence shown here is derived from an EMBL/GenBank/DDBJ whole genome shotgun (WGS) entry which is preliminary data.</text>
</comment>
<reference evidence="1" key="1">
    <citation type="submission" date="2023-10" db="EMBL/GenBank/DDBJ databases">
        <title>Genome assembly of Pristionchus species.</title>
        <authorList>
            <person name="Yoshida K."/>
            <person name="Sommer R.J."/>
        </authorList>
    </citation>
    <scope>NUCLEOTIDE SEQUENCE</scope>
    <source>
        <strain evidence="1">RS0144</strain>
    </source>
</reference>
<protein>
    <submittedName>
        <fullName evidence="1">Uncharacterized protein</fullName>
    </submittedName>
</protein>
<feature type="non-terminal residue" evidence="1">
    <location>
        <position position="1"/>
    </location>
</feature>
<accession>A0AAV5SG43</accession>